<dbReference type="GO" id="GO:0016787">
    <property type="term" value="F:hydrolase activity"/>
    <property type="evidence" value="ECO:0007669"/>
    <property type="project" value="UniProtKB-KW"/>
</dbReference>
<reference evidence="7" key="1">
    <citation type="journal article" date="2020" name="mSystems">
        <title>Genome- and Community-Level Interaction Insights into Carbon Utilization and Element Cycling Functions of Hydrothermarchaeota in Hydrothermal Sediment.</title>
        <authorList>
            <person name="Zhou Z."/>
            <person name="Liu Y."/>
            <person name="Xu W."/>
            <person name="Pan J."/>
            <person name="Luo Z.H."/>
            <person name="Li M."/>
        </authorList>
    </citation>
    <scope>NUCLEOTIDE SEQUENCE [LARGE SCALE GENOMIC DNA]</scope>
    <source>
        <strain evidence="7">HyVt-527</strain>
    </source>
</reference>
<evidence type="ECO:0000256" key="5">
    <source>
        <dbReference type="ARBA" id="ARBA00023118"/>
    </source>
</evidence>
<evidence type="ECO:0000259" key="6">
    <source>
        <dbReference type="Pfam" id="PF22590"/>
    </source>
</evidence>
<evidence type="ECO:0000256" key="3">
    <source>
        <dbReference type="ARBA" id="ARBA00022806"/>
    </source>
</evidence>
<dbReference type="GO" id="GO:0005524">
    <property type="term" value="F:ATP binding"/>
    <property type="evidence" value="ECO:0007669"/>
    <property type="project" value="UniProtKB-KW"/>
</dbReference>
<dbReference type="InterPro" id="IPR054712">
    <property type="entry name" value="Cas3-like_dom"/>
</dbReference>
<dbReference type="EMBL" id="DROD01000599">
    <property type="protein sequence ID" value="HHJ53400.1"/>
    <property type="molecule type" value="Genomic_DNA"/>
</dbReference>
<keyword evidence="4" id="KW-0067">ATP-binding</keyword>
<keyword evidence="1" id="KW-0547">Nucleotide-binding</keyword>
<evidence type="ECO:0000256" key="2">
    <source>
        <dbReference type="ARBA" id="ARBA00022801"/>
    </source>
</evidence>
<keyword evidence="3" id="KW-0347">Helicase</keyword>
<dbReference type="Proteomes" id="UP000886124">
    <property type="component" value="Unassembled WGS sequence"/>
</dbReference>
<evidence type="ECO:0000256" key="1">
    <source>
        <dbReference type="ARBA" id="ARBA00022741"/>
    </source>
</evidence>
<dbReference type="GO" id="GO:0051607">
    <property type="term" value="P:defense response to virus"/>
    <property type="evidence" value="ECO:0007669"/>
    <property type="project" value="UniProtKB-KW"/>
</dbReference>
<comment type="caution">
    <text evidence="7">The sequence shown here is derived from an EMBL/GenBank/DDBJ whole genome shotgun (WGS) entry which is preliminary data.</text>
</comment>
<organism evidence="7">
    <name type="scientific">Caldithrix abyssi</name>
    <dbReference type="NCBI Taxonomy" id="187145"/>
    <lineage>
        <taxon>Bacteria</taxon>
        <taxon>Pseudomonadati</taxon>
        <taxon>Calditrichota</taxon>
        <taxon>Calditrichia</taxon>
        <taxon>Calditrichales</taxon>
        <taxon>Calditrichaceae</taxon>
        <taxon>Caldithrix</taxon>
    </lineage>
</organism>
<gene>
    <name evidence="7" type="ORF">ENJ89_09420</name>
</gene>
<dbReference type="AlphaFoldDB" id="A0A7V5UFJ2"/>
<name>A0A7V5UFJ2_CALAY</name>
<dbReference type="GO" id="GO:0004386">
    <property type="term" value="F:helicase activity"/>
    <property type="evidence" value="ECO:0007669"/>
    <property type="project" value="UniProtKB-KW"/>
</dbReference>
<sequence>MICTATQPALVKSSFLKEGLEEVKEIIPDPQQLYQQFKRVTIKNIAGKKEIPELAKRIAEYDRVLTIVNTRKEARYLYQELAGRSQPEHCFHLSTMMCPKHRNDVLQTVSQRLKEGLPCRVVSTQLIEAGVDLDFPVVFRAVAGIDSIAQAAGRCNREGKLESGSVFVFETDTPPPPGHLRHSAESGLYAMKSFPDDPLSLKAVDFYFKDFYTKQHHAHKMDKKNVLEACRSQPDAIPFKRISKDFVFISDKTISIIVPYGEGGKRIIEELRDNYRGIVPRELRRETQRYLVNLREQIFAKLYKTGVIEDIFKDGQYLVLINPDIYDAKVGLNPDQPEFIQSESLII</sequence>
<keyword evidence="2" id="KW-0378">Hydrolase</keyword>
<evidence type="ECO:0000256" key="4">
    <source>
        <dbReference type="ARBA" id="ARBA00022840"/>
    </source>
</evidence>
<evidence type="ECO:0000313" key="7">
    <source>
        <dbReference type="EMBL" id="HHJ53400.1"/>
    </source>
</evidence>
<protein>
    <recommendedName>
        <fullName evidence="6">CRISPR-associated nuclease/helicase Cas3 domain-containing protein</fullName>
    </recommendedName>
</protein>
<dbReference type="InterPro" id="IPR027417">
    <property type="entry name" value="P-loop_NTPase"/>
</dbReference>
<dbReference type="Gene3D" id="3.40.50.300">
    <property type="entry name" value="P-loop containing nucleotide triphosphate hydrolases"/>
    <property type="match status" value="1"/>
</dbReference>
<keyword evidence="5" id="KW-0051">Antiviral defense</keyword>
<dbReference type="SUPFAM" id="SSF52540">
    <property type="entry name" value="P-loop containing nucleoside triphosphate hydrolases"/>
    <property type="match status" value="1"/>
</dbReference>
<proteinExistence type="predicted"/>
<feature type="domain" description="CRISPR-associated nuclease/helicase Cas3" evidence="6">
    <location>
        <begin position="63"/>
        <end position="159"/>
    </location>
</feature>
<dbReference type="Pfam" id="PF22590">
    <property type="entry name" value="Cas3-like_C_2"/>
    <property type="match status" value="1"/>
</dbReference>
<accession>A0A7V5UFJ2</accession>